<dbReference type="GO" id="GO:0005737">
    <property type="term" value="C:cytoplasm"/>
    <property type="evidence" value="ECO:0007669"/>
    <property type="project" value="UniProtKB-SubCell"/>
</dbReference>
<dbReference type="Proteomes" id="UP000438476">
    <property type="component" value="Unassembled WGS sequence"/>
</dbReference>
<comment type="subcellular location">
    <subcellularLocation>
        <location evidence="1">Cytoplasm</location>
    </subcellularLocation>
</comment>
<dbReference type="AlphaFoldDB" id="A0A6I4T323"/>
<dbReference type="RefSeq" id="WP_160735679.1">
    <property type="nucleotide sequence ID" value="NZ_WTYT01000002.1"/>
</dbReference>
<keyword evidence="7" id="KW-1185">Reference proteome</keyword>
<accession>A0A6I4T323</accession>
<dbReference type="InterPro" id="IPR036388">
    <property type="entry name" value="WH-like_DNA-bd_sf"/>
</dbReference>
<name>A0A6I4T323_9SPHN</name>
<organism evidence="6 7">
    <name type="scientific">Altericroceibacterium endophyticum</name>
    <dbReference type="NCBI Taxonomy" id="1808508"/>
    <lineage>
        <taxon>Bacteria</taxon>
        <taxon>Pseudomonadati</taxon>
        <taxon>Pseudomonadota</taxon>
        <taxon>Alphaproteobacteria</taxon>
        <taxon>Sphingomonadales</taxon>
        <taxon>Erythrobacteraceae</taxon>
        <taxon>Altericroceibacterium</taxon>
    </lineage>
</organism>
<comment type="caution">
    <text evidence="6">The sequence shown here is derived from an EMBL/GenBank/DDBJ whole genome shotgun (WGS) entry which is preliminary data.</text>
</comment>
<dbReference type="Gene3D" id="1.10.10.10">
    <property type="entry name" value="Winged helix-like DNA-binding domain superfamily/Winged helix DNA-binding domain"/>
    <property type="match status" value="1"/>
</dbReference>
<dbReference type="Pfam" id="PF02631">
    <property type="entry name" value="RecX_HTH2"/>
    <property type="match status" value="1"/>
</dbReference>
<evidence type="ECO:0000256" key="3">
    <source>
        <dbReference type="ARBA" id="ARBA00018111"/>
    </source>
</evidence>
<dbReference type="InterPro" id="IPR053924">
    <property type="entry name" value="RecX_HTH_2nd"/>
</dbReference>
<proteinExistence type="inferred from homology"/>
<dbReference type="EMBL" id="WTYT01000002">
    <property type="protein sequence ID" value="MXO65266.1"/>
    <property type="molecule type" value="Genomic_DNA"/>
</dbReference>
<evidence type="ECO:0000259" key="5">
    <source>
        <dbReference type="Pfam" id="PF02631"/>
    </source>
</evidence>
<evidence type="ECO:0000313" key="7">
    <source>
        <dbReference type="Proteomes" id="UP000438476"/>
    </source>
</evidence>
<keyword evidence="4" id="KW-0963">Cytoplasm</keyword>
<reference evidence="6 7" key="1">
    <citation type="submission" date="2019-12" db="EMBL/GenBank/DDBJ databases">
        <title>Genomic-based taxomic classification of the family Erythrobacteraceae.</title>
        <authorList>
            <person name="Xu L."/>
        </authorList>
    </citation>
    <scope>NUCLEOTIDE SEQUENCE [LARGE SCALE GENOMIC DNA]</scope>
    <source>
        <strain evidence="6 7">LMG 29518</strain>
    </source>
</reference>
<evidence type="ECO:0000313" key="6">
    <source>
        <dbReference type="EMBL" id="MXO65266.1"/>
    </source>
</evidence>
<sequence>MDREFNEKRRPKRAPRPLNREKLEEMALAYVARFATSAAKLERYLKRKLRERGWEDEAEDYPDVSGLVARYVDQRFVDDEAYAQAKSGSLLRRGYGARRVAQALGEAGIAENLREEVAPDEAQRRRAALALARKRRFGPFHQNWRDGDDDEDEAPALDRAVREKQIAAMLRAGHSLDMARTVIEAKRAEDVEQWVAEAEEEAE</sequence>
<comment type="similarity">
    <text evidence="2">Belongs to the RecX family.</text>
</comment>
<evidence type="ECO:0000256" key="4">
    <source>
        <dbReference type="ARBA" id="ARBA00022490"/>
    </source>
</evidence>
<evidence type="ECO:0000256" key="1">
    <source>
        <dbReference type="ARBA" id="ARBA00004496"/>
    </source>
</evidence>
<evidence type="ECO:0000256" key="2">
    <source>
        <dbReference type="ARBA" id="ARBA00009695"/>
    </source>
</evidence>
<gene>
    <name evidence="6" type="ORF">GRI91_05830</name>
</gene>
<protein>
    <recommendedName>
        <fullName evidence="3">Regulatory protein RecX</fullName>
    </recommendedName>
</protein>
<feature type="domain" description="RecX second three-helical" evidence="5">
    <location>
        <begin position="78"/>
        <end position="117"/>
    </location>
</feature>
<dbReference type="OrthoDB" id="7432442at2"/>